<dbReference type="EMBL" id="CP034183">
    <property type="protein sequence ID" value="AZI43726.1"/>
    <property type="molecule type" value="Genomic_DNA"/>
</dbReference>
<feature type="transmembrane region" description="Helical" evidence="10">
    <location>
        <begin position="287"/>
        <end position="308"/>
    </location>
</feature>
<dbReference type="PANTHER" id="PTHR43298">
    <property type="entry name" value="MULTIDRUG RESISTANCE PROTEIN NORM-RELATED"/>
    <property type="match status" value="1"/>
</dbReference>
<protein>
    <recommendedName>
        <fullName evidence="9">Multidrug-efflux transporter</fullName>
    </recommendedName>
</protein>
<keyword evidence="6 10" id="KW-1133">Transmembrane helix</keyword>
<evidence type="ECO:0000256" key="8">
    <source>
        <dbReference type="ARBA" id="ARBA00023136"/>
    </source>
</evidence>
<accession>A0A3G8YR74</accession>
<dbReference type="GO" id="GO:0005886">
    <property type="term" value="C:plasma membrane"/>
    <property type="evidence" value="ECO:0007669"/>
    <property type="project" value="UniProtKB-SubCell"/>
</dbReference>
<reference evidence="11 12" key="1">
    <citation type="submission" date="2018-11" db="EMBL/GenBank/DDBJ databases">
        <title>Deinococcus shelandsis sp. nov., isolated from South Shetland Islands soil of Antarctica.</title>
        <authorList>
            <person name="Tian J."/>
        </authorList>
    </citation>
    <scope>NUCLEOTIDE SEQUENCE [LARGE SCALE GENOMIC DNA]</scope>
    <source>
        <strain evidence="11 12">S14-83T</strain>
    </source>
</reference>
<feature type="transmembrane region" description="Helical" evidence="10">
    <location>
        <begin position="238"/>
        <end position="267"/>
    </location>
</feature>
<gene>
    <name evidence="11" type="ORF">EHF33_01930</name>
</gene>
<keyword evidence="2" id="KW-0813">Transport</keyword>
<evidence type="ECO:0000256" key="7">
    <source>
        <dbReference type="ARBA" id="ARBA00023065"/>
    </source>
</evidence>
<feature type="transmembrane region" description="Helical" evidence="10">
    <location>
        <begin position="170"/>
        <end position="189"/>
    </location>
</feature>
<feature type="transmembrane region" description="Helical" evidence="10">
    <location>
        <begin position="94"/>
        <end position="115"/>
    </location>
</feature>
<sequence>MSAAQTAEHAPPTPTRELVKIALPVSLEFVAQLALGLVDQIIVALLGTLAVAGVGFANSVTLILFFTLNAIGAGTSILVARAHGAGDKSGASRLFGAALVLGVVVSGVLAVPLILGGAGFLRSIGATPEVAGAGGPFLSVVAISLPLVTAAAIFSGALRSTGHARTPMTITIVAVILNTVLGYALVTGFGPFPKLGVVGVGIATTASYALRAGLLAWQTYGRGILDATLPRTLANWKSVLAPLIPLSLPMAATELAWSGGTFLYALLAGRISTNTLAAMQISNTLEGVFIVASLGLGSAATVLIGQSLGRGSAAGAQAWAHKIRRSGLVVALGAGALFALTATLLGVLFPQVDADVRHIALISILVNAAFQIIKVQNILLGIGILPGANDPRGVLIGDAVAAFVVGLPLAYLLAFPLGLGFWGLLIARGLEETAKMLIFIWRARKIKWEQHIYTGEGEAPITAGH</sequence>
<dbReference type="Pfam" id="PF01554">
    <property type="entry name" value="MatE"/>
    <property type="match status" value="2"/>
</dbReference>
<proteinExistence type="predicted"/>
<keyword evidence="5 10" id="KW-0812">Transmembrane</keyword>
<feature type="transmembrane region" description="Helical" evidence="10">
    <location>
        <begin position="135"/>
        <end position="158"/>
    </location>
</feature>
<feature type="transmembrane region" description="Helical" evidence="10">
    <location>
        <begin position="33"/>
        <end position="56"/>
    </location>
</feature>
<keyword evidence="3" id="KW-0050">Antiport</keyword>
<comment type="subcellular location">
    <subcellularLocation>
        <location evidence="1">Cell membrane</location>
        <topology evidence="1">Multi-pass membrane protein</topology>
    </subcellularLocation>
</comment>
<feature type="transmembrane region" description="Helical" evidence="10">
    <location>
        <begin position="328"/>
        <end position="350"/>
    </location>
</feature>
<feature type="transmembrane region" description="Helical" evidence="10">
    <location>
        <begin position="62"/>
        <end position="82"/>
    </location>
</feature>
<evidence type="ECO:0000313" key="11">
    <source>
        <dbReference type="EMBL" id="AZI43726.1"/>
    </source>
</evidence>
<dbReference type="KEGG" id="dph:EHF33_01930"/>
<dbReference type="InterPro" id="IPR002528">
    <property type="entry name" value="MATE_fam"/>
</dbReference>
<dbReference type="GO" id="GO:0015297">
    <property type="term" value="F:antiporter activity"/>
    <property type="evidence" value="ECO:0007669"/>
    <property type="project" value="UniProtKB-KW"/>
</dbReference>
<evidence type="ECO:0000256" key="1">
    <source>
        <dbReference type="ARBA" id="ARBA00004651"/>
    </source>
</evidence>
<evidence type="ECO:0000256" key="5">
    <source>
        <dbReference type="ARBA" id="ARBA00022692"/>
    </source>
</evidence>
<evidence type="ECO:0000256" key="10">
    <source>
        <dbReference type="SAM" id="Phobius"/>
    </source>
</evidence>
<keyword evidence="4" id="KW-1003">Cell membrane</keyword>
<dbReference type="Proteomes" id="UP000276417">
    <property type="component" value="Chromosome 1"/>
</dbReference>
<dbReference type="AlphaFoldDB" id="A0A3G8YR74"/>
<keyword evidence="7" id="KW-0406">Ion transport</keyword>
<dbReference type="GO" id="GO:0042910">
    <property type="term" value="F:xenobiotic transmembrane transporter activity"/>
    <property type="evidence" value="ECO:0007669"/>
    <property type="project" value="InterPro"/>
</dbReference>
<evidence type="ECO:0000256" key="9">
    <source>
        <dbReference type="ARBA" id="ARBA00031636"/>
    </source>
</evidence>
<evidence type="ECO:0000256" key="2">
    <source>
        <dbReference type="ARBA" id="ARBA00022448"/>
    </source>
</evidence>
<dbReference type="NCBIfam" id="TIGR00797">
    <property type="entry name" value="matE"/>
    <property type="match status" value="1"/>
</dbReference>
<dbReference type="InterPro" id="IPR048279">
    <property type="entry name" value="MdtK-like"/>
</dbReference>
<dbReference type="InterPro" id="IPR050222">
    <property type="entry name" value="MATE_MdtK"/>
</dbReference>
<dbReference type="GO" id="GO:0006811">
    <property type="term" value="P:monoatomic ion transport"/>
    <property type="evidence" value="ECO:0007669"/>
    <property type="project" value="UniProtKB-KW"/>
</dbReference>
<organism evidence="11 12">
    <name type="scientific">Deinococcus psychrotolerans</name>
    <dbReference type="NCBI Taxonomy" id="2489213"/>
    <lineage>
        <taxon>Bacteria</taxon>
        <taxon>Thermotogati</taxon>
        <taxon>Deinococcota</taxon>
        <taxon>Deinococci</taxon>
        <taxon>Deinococcales</taxon>
        <taxon>Deinococcaceae</taxon>
        <taxon>Deinococcus</taxon>
    </lineage>
</organism>
<dbReference type="PANTHER" id="PTHR43298:SF2">
    <property type="entry name" value="FMN_FAD EXPORTER YEEO-RELATED"/>
    <property type="match status" value="1"/>
</dbReference>
<evidence type="ECO:0000256" key="6">
    <source>
        <dbReference type="ARBA" id="ARBA00022989"/>
    </source>
</evidence>
<keyword evidence="8 10" id="KW-0472">Membrane</keyword>
<dbReference type="PIRSF" id="PIRSF006603">
    <property type="entry name" value="DinF"/>
    <property type="match status" value="1"/>
</dbReference>
<evidence type="ECO:0000313" key="12">
    <source>
        <dbReference type="Proteomes" id="UP000276417"/>
    </source>
</evidence>
<evidence type="ECO:0000256" key="4">
    <source>
        <dbReference type="ARBA" id="ARBA00022475"/>
    </source>
</evidence>
<feature type="transmembrane region" description="Helical" evidence="10">
    <location>
        <begin position="356"/>
        <end position="373"/>
    </location>
</feature>
<dbReference type="OrthoDB" id="9780160at2"/>
<keyword evidence="12" id="KW-1185">Reference proteome</keyword>
<name>A0A3G8YR74_9DEIO</name>
<evidence type="ECO:0000256" key="3">
    <source>
        <dbReference type="ARBA" id="ARBA00022449"/>
    </source>
</evidence>